<dbReference type="EMBL" id="JAGKQM010000009">
    <property type="protein sequence ID" value="KAH0913677.1"/>
    <property type="molecule type" value="Genomic_DNA"/>
</dbReference>
<evidence type="ECO:0000313" key="1">
    <source>
        <dbReference type="EMBL" id="KAH0913677.1"/>
    </source>
</evidence>
<comment type="caution">
    <text evidence="1">The sequence shown here is derived from an EMBL/GenBank/DDBJ whole genome shotgun (WGS) entry which is preliminary data.</text>
</comment>
<sequence length="142" mass="15181">FIYPKDPDPNIAKSVVLETDHPSSPVNVAPKKPGPVLMTSFAYSIRFGCDGGETESSGSGIQRIERVVVLDPRCIISHYLGGLSSPTYDLMSMPHSLPTMLRMTSLKPWTARGASGDPGTSGLCDSSKDLFIIGASNRPDLT</sequence>
<dbReference type="Proteomes" id="UP000824890">
    <property type="component" value="Unassembled WGS sequence"/>
</dbReference>
<feature type="non-terminal residue" evidence="1">
    <location>
        <position position="1"/>
    </location>
</feature>
<organism evidence="1 2">
    <name type="scientific">Brassica napus</name>
    <name type="common">Rape</name>
    <dbReference type="NCBI Taxonomy" id="3708"/>
    <lineage>
        <taxon>Eukaryota</taxon>
        <taxon>Viridiplantae</taxon>
        <taxon>Streptophyta</taxon>
        <taxon>Embryophyta</taxon>
        <taxon>Tracheophyta</taxon>
        <taxon>Spermatophyta</taxon>
        <taxon>Magnoliopsida</taxon>
        <taxon>eudicotyledons</taxon>
        <taxon>Gunneridae</taxon>
        <taxon>Pentapetalae</taxon>
        <taxon>rosids</taxon>
        <taxon>malvids</taxon>
        <taxon>Brassicales</taxon>
        <taxon>Brassicaceae</taxon>
        <taxon>Brassiceae</taxon>
        <taxon>Brassica</taxon>
    </lineage>
</organism>
<name>A0ABQ8C9C1_BRANA</name>
<evidence type="ECO:0000313" key="2">
    <source>
        <dbReference type="Proteomes" id="UP000824890"/>
    </source>
</evidence>
<keyword evidence="2" id="KW-1185">Reference proteome</keyword>
<protein>
    <submittedName>
        <fullName evidence="1">Uncharacterized protein</fullName>
    </submittedName>
</protein>
<proteinExistence type="predicted"/>
<gene>
    <name evidence="1" type="ORF">HID58_036998</name>
</gene>
<accession>A0ABQ8C9C1</accession>
<reference evidence="1 2" key="1">
    <citation type="submission" date="2021-05" db="EMBL/GenBank/DDBJ databases">
        <title>Genome Assembly of Synthetic Allotetraploid Brassica napus Reveals Homoeologous Exchanges between Subgenomes.</title>
        <authorList>
            <person name="Davis J.T."/>
        </authorList>
    </citation>
    <scope>NUCLEOTIDE SEQUENCE [LARGE SCALE GENOMIC DNA]</scope>
    <source>
        <strain evidence="2">cv. Da-Ae</strain>
        <tissue evidence="1">Seedling</tissue>
    </source>
</reference>